<keyword evidence="4" id="KW-0186">Copper</keyword>
<evidence type="ECO:0000313" key="7">
    <source>
        <dbReference type="Proteomes" id="UP000827284"/>
    </source>
</evidence>
<feature type="chain" id="PRO_5040503958" description="Copper transport protein" evidence="5">
    <location>
        <begin position="23"/>
        <end position="404"/>
    </location>
</feature>
<evidence type="ECO:0000256" key="5">
    <source>
        <dbReference type="SAM" id="SignalP"/>
    </source>
</evidence>
<evidence type="ECO:0000256" key="4">
    <source>
        <dbReference type="RuleBase" id="RU367022"/>
    </source>
</evidence>
<keyword evidence="7" id="KW-1185">Reference proteome</keyword>
<dbReference type="Pfam" id="PF04145">
    <property type="entry name" value="Ctr"/>
    <property type="match status" value="1"/>
</dbReference>
<dbReference type="InterPro" id="IPR007274">
    <property type="entry name" value="Cop_transporter"/>
</dbReference>
<comment type="caution">
    <text evidence="6">The sequence shown here is derived from an EMBL/GenBank/DDBJ whole genome shotgun (WGS) entry which is preliminary data.</text>
</comment>
<organism evidence="6 7">
    <name type="scientific">Entomortierella parvispora</name>
    <dbReference type="NCBI Taxonomy" id="205924"/>
    <lineage>
        <taxon>Eukaryota</taxon>
        <taxon>Fungi</taxon>
        <taxon>Fungi incertae sedis</taxon>
        <taxon>Mucoromycota</taxon>
        <taxon>Mortierellomycotina</taxon>
        <taxon>Mortierellomycetes</taxon>
        <taxon>Mortierellales</taxon>
        <taxon>Mortierellaceae</taxon>
        <taxon>Entomortierella</taxon>
    </lineage>
</organism>
<sequence length="404" mass="43376">MLSAPKILLALGALSLQVLVSAQTAVDCLKTPWDPSCASFELPAATTQANLADLCKQMPYMPGCSLLNSCQSSHKTDQWCTPFSILADICAVDMPGMGSCKNYVALCGVNNSTATICTKAPMIPSFPTTKSASALVIGICTEMDMAGCERCPKPAPNAYAAECDTLGTYAILCKAMPEMSQCSTWKSMCTPSASSMGFDQSEYCAAGVGGADMNPPKMRMYFHTGFEDYVLFETWVPRSAGQYAGTWFALFFLTLFYQTIAAYRTGLDIQWAEQLAAEIEAEAETAKTGPSEPLTSVSLNSNRTVGPSGSSSILMNWVYLWRQPWSAREVRQNLIRSVLMFVETTLGYALMLVTMTFNVALFFAVILGLCVGAVVFSRQRNMVMVQSKNGAASNGSSSGCAGCG</sequence>
<keyword evidence="4" id="KW-0406">Ion transport</keyword>
<evidence type="ECO:0000256" key="1">
    <source>
        <dbReference type="ARBA" id="ARBA00022692"/>
    </source>
</evidence>
<dbReference type="GO" id="GO:0005375">
    <property type="term" value="F:copper ion transmembrane transporter activity"/>
    <property type="evidence" value="ECO:0007669"/>
    <property type="project" value="UniProtKB-UniRule"/>
</dbReference>
<reference evidence="6" key="1">
    <citation type="submission" date="2021-11" db="EMBL/GenBank/DDBJ databases">
        <authorList>
            <person name="Herlambang A."/>
            <person name="Guo Y."/>
            <person name="Takashima Y."/>
            <person name="Nishizawa T."/>
        </authorList>
    </citation>
    <scope>NUCLEOTIDE SEQUENCE</scope>
    <source>
        <strain evidence="6">E1425</strain>
    </source>
</reference>
<dbReference type="EMBL" id="BQFW01000014">
    <property type="protein sequence ID" value="GJJ78057.1"/>
    <property type="molecule type" value="Genomic_DNA"/>
</dbReference>
<accession>A0A9P3HJZ9</accession>
<keyword evidence="5" id="KW-0732">Signal</keyword>
<protein>
    <recommendedName>
        <fullName evidence="4">Copper transport protein</fullName>
    </recommendedName>
</protein>
<dbReference type="OrthoDB" id="73901at2759"/>
<keyword evidence="4" id="KW-0187">Copper transport</keyword>
<proteinExistence type="inferred from homology"/>
<keyword evidence="1 4" id="KW-0812">Transmembrane</keyword>
<gene>
    <name evidence="6" type="ORF">EMPS_10416</name>
</gene>
<dbReference type="Proteomes" id="UP000827284">
    <property type="component" value="Unassembled WGS sequence"/>
</dbReference>
<feature type="transmembrane region" description="Helical" evidence="4">
    <location>
        <begin position="359"/>
        <end position="377"/>
    </location>
</feature>
<feature type="signal peptide" evidence="5">
    <location>
        <begin position="1"/>
        <end position="22"/>
    </location>
</feature>
<comment type="similarity">
    <text evidence="4">Belongs to the copper transporter (Ctr) (TC 1.A.56) family. SLC31A subfamily.</text>
</comment>
<comment type="subcellular location">
    <subcellularLocation>
        <location evidence="4">Membrane</location>
        <topology evidence="4">Multi-pass membrane protein</topology>
    </subcellularLocation>
</comment>
<name>A0A9P3HJZ9_9FUNG</name>
<evidence type="ECO:0000313" key="6">
    <source>
        <dbReference type="EMBL" id="GJJ78057.1"/>
    </source>
</evidence>
<evidence type="ECO:0000256" key="2">
    <source>
        <dbReference type="ARBA" id="ARBA00022989"/>
    </source>
</evidence>
<keyword evidence="3 4" id="KW-0472">Membrane</keyword>
<dbReference type="PANTHER" id="PTHR12483:SF119">
    <property type="entry name" value="COPPER TRANSPORT PROTEIN-RELATED"/>
    <property type="match status" value="1"/>
</dbReference>
<dbReference type="AlphaFoldDB" id="A0A9P3HJZ9"/>
<keyword evidence="2 4" id="KW-1133">Transmembrane helix</keyword>
<dbReference type="PANTHER" id="PTHR12483">
    <property type="entry name" value="SOLUTE CARRIER FAMILY 31 COPPER TRANSPORTERS"/>
    <property type="match status" value="1"/>
</dbReference>
<reference evidence="6" key="2">
    <citation type="journal article" date="2022" name="Microbiol. Resour. Announc.">
        <title>Whole-Genome Sequence of Entomortierella parvispora E1425, a Mucoromycotan Fungus Associated with Burkholderiaceae-Related Endosymbiotic Bacteria.</title>
        <authorList>
            <person name="Herlambang A."/>
            <person name="Guo Y."/>
            <person name="Takashima Y."/>
            <person name="Narisawa K."/>
            <person name="Ohta H."/>
            <person name="Nishizawa T."/>
        </authorList>
    </citation>
    <scope>NUCLEOTIDE SEQUENCE</scope>
    <source>
        <strain evidence="6">E1425</strain>
    </source>
</reference>
<evidence type="ECO:0000256" key="3">
    <source>
        <dbReference type="ARBA" id="ARBA00023136"/>
    </source>
</evidence>
<dbReference type="GO" id="GO:0016020">
    <property type="term" value="C:membrane"/>
    <property type="evidence" value="ECO:0007669"/>
    <property type="project" value="UniProtKB-SubCell"/>
</dbReference>
<keyword evidence="4" id="KW-0813">Transport</keyword>